<dbReference type="InterPro" id="IPR013011">
    <property type="entry name" value="PTS_EIIB_2"/>
</dbReference>
<dbReference type="Pfam" id="PF00359">
    <property type="entry name" value="PTS_EIIA_2"/>
    <property type="match status" value="1"/>
</dbReference>
<dbReference type="SUPFAM" id="SSF55804">
    <property type="entry name" value="Phoshotransferase/anion transport protein"/>
    <property type="match status" value="1"/>
</dbReference>
<proteinExistence type="predicted"/>
<dbReference type="GO" id="GO:0006355">
    <property type="term" value="P:regulation of DNA-templated transcription"/>
    <property type="evidence" value="ECO:0007669"/>
    <property type="project" value="InterPro"/>
</dbReference>
<accession>A0A1N7PP22</accession>
<dbReference type="EMBL" id="FTOO01000015">
    <property type="protein sequence ID" value="SIT12336.1"/>
    <property type="molecule type" value="Genomic_DNA"/>
</dbReference>
<dbReference type="PROSITE" id="PS51094">
    <property type="entry name" value="PTS_EIIA_TYPE_2"/>
    <property type="match status" value="1"/>
</dbReference>
<dbReference type="InterPro" id="IPR002178">
    <property type="entry name" value="PTS_EIIA_type-2_dom"/>
</dbReference>
<dbReference type="AlphaFoldDB" id="A0A1N7PP22"/>
<feature type="domain" description="PRD" evidence="7">
    <location>
        <begin position="309"/>
        <end position="416"/>
    </location>
</feature>
<sequence length="674" mass="73056">MANDLTDRQKLLLIELMRSQDGLDPSLLAQRWDVSRRTLQRDLRAVAGWLRPFRARIENQGGRLRLLASPQTQRRVEAALGPVGERAAVVSPKQRAALVALWLLADPGPLKLAYLGRVLDAAPASLSGDLNDLAPWLRARHLLIVRRQGFGVLIDGGEVPRRETMADIVYEQLAPYQLARMVVQEGDLSHPVARWLVHAVPAPVLAAIAQVVESVLDAAQPPIEEADRFEVWLYAVIQYLRVQRGGVVQAAEVTEAARPGDVAMAKELVSGLSEATGLRALAVEPEIRYMARHLAGLRVHLDDDFRLLPSNVTALDLAHRFARAAEDAAQVPFASDEVLVSGLAQHLGPALDRIRAGLPIRNPLVEMVKARYPDLFAAARQAALEVFSPHGLDVPDEEVGFLAMHLGAARERRLAEDKWRAVIVCPHGLSSARLLASRVRNELPELVVSQVASARSLADVNADLVLSTVSLPEAGVPTVVVSPFLTEEDVRAVRLALSKLGRKERLASAKGGPSSEPSWALRIASSASVDMLEGRSMDEVIRLVGDHLVRLGRAAEAGPIVTAIERRERLGSVVLPGRQLAVLHARTDGIDGPHIGVYRLTAPVEVRGIGGDEPVSVVLVLLARVEEDARAIECLGRISAALVESEGLVEVLKSAGTEDVRARLYDAMVRMGSE</sequence>
<dbReference type="CDD" id="cd05568">
    <property type="entry name" value="PTS_IIB_bgl_like"/>
    <property type="match status" value="1"/>
</dbReference>
<evidence type="ECO:0000256" key="3">
    <source>
        <dbReference type="ARBA" id="ARBA00023015"/>
    </source>
</evidence>
<evidence type="ECO:0000259" key="5">
    <source>
        <dbReference type="PROSITE" id="PS51094"/>
    </source>
</evidence>
<dbReference type="Proteomes" id="UP000186156">
    <property type="component" value="Unassembled WGS sequence"/>
</dbReference>
<dbReference type="InterPro" id="IPR036095">
    <property type="entry name" value="PTS_EIIB-like_sf"/>
</dbReference>
<dbReference type="PROSITE" id="PS51372">
    <property type="entry name" value="PRD_2"/>
    <property type="match status" value="1"/>
</dbReference>
<evidence type="ECO:0000256" key="2">
    <source>
        <dbReference type="ARBA" id="ARBA00022737"/>
    </source>
</evidence>
<dbReference type="GO" id="GO:0009401">
    <property type="term" value="P:phosphoenolpyruvate-dependent sugar phosphotransferase system"/>
    <property type="evidence" value="ECO:0007669"/>
    <property type="project" value="InterPro"/>
</dbReference>
<dbReference type="GO" id="GO:0008982">
    <property type="term" value="F:protein-N(PI)-phosphohistidine-sugar phosphotransferase activity"/>
    <property type="evidence" value="ECO:0007669"/>
    <property type="project" value="InterPro"/>
</dbReference>
<dbReference type="SUPFAM" id="SSF63520">
    <property type="entry name" value="PTS-regulatory domain, PRD"/>
    <property type="match status" value="1"/>
</dbReference>
<keyword evidence="1" id="KW-0808">Transferase</keyword>
<dbReference type="SUPFAM" id="SSF52794">
    <property type="entry name" value="PTS system IIB component-like"/>
    <property type="match status" value="1"/>
</dbReference>
<dbReference type="STRING" id="252246.SAMN05421799_11545"/>
<dbReference type="Gene3D" id="3.40.50.2300">
    <property type="match status" value="1"/>
</dbReference>
<gene>
    <name evidence="8" type="ORF">SAMN05421799_11545</name>
</gene>
<evidence type="ECO:0000313" key="8">
    <source>
        <dbReference type="EMBL" id="SIT12336.1"/>
    </source>
</evidence>
<evidence type="ECO:0000256" key="1">
    <source>
        <dbReference type="ARBA" id="ARBA00022679"/>
    </source>
</evidence>
<dbReference type="OrthoDB" id="9776005at2"/>
<evidence type="ECO:0000259" key="7">
    <source>
        <dbReference type="PROSITE" id="PS51372"/>
    </source>
</evidence>
<evidence type="ECO:0000256" key="4">
    <source>
        <dbReference type="ARBA" id="ARBA00023163"/>
    </source>
</evidence>
<keyword evidence="4" id="KW-0804">Transcription</keyword>
<dbReference type="Pfam" id="PF00874">
    <property type="entry name" value="PRD"/>
    <property type="match status" value="1"/>
</dbReference>
<reference evidence="9" key="1">
    <citation type="submission" date="2017-01" db="EMBL/GenBank/DDBJ databases">
        <authorList>
            <person name="Varghese N."/>
            <person name="Submissions S."/>
        </authorList>
    </citation>
    <scope>NUCLEOTIDE SEQUENCE [LARGE SCALE GENOMIC DNA]</scope>
    <source>
        <strain evidence="9">DSM 16176</strain>
    </source>
</reference>
<feature type="domain" description="PTS EIIA type-2" evidence="5">
    <location>
        <begin position="521"/>
        <end position="667"/>
    </location>
</feature>
<dbReference type="InterPro" id="IPR050661">
    <property type="entry name" value="BglG_antiterminators"/>
</dbReference>
<dbReference type="InterPro" id="IPR036634">
    <property type="entry name" value="PRD_sf"/>
</dbReference>
<evidence type="ECO:0000259" key="6">
    <source>
        <dbReference type="PROSITE" id="PS51099"/>
    </source>
</evidence>
<feature type="domain" description="PTS EIIB type-2" evidence="6">
    <location>
        <begin position="419"/>
        <end position="505"/>
    </location>
</feature>
<organism evidence="8 9">
    <name type="scientific">Alicyclobacillus vulcanalis</name>
    <dbReference type="NCBI Taxonomy" id="252246"/>
    <lineage>
        <taxon>Bacteria</taxon>
        <taxon>Bacillati</taxon>
        <taxon>Bacillota</taxon>
        <taxon>Bacilli</taxon>
        <taxon>Bacillales</taxon>
        <taxon>Alicyclobacillaceae</taxon>
        <taxon>Alicyclobacillus</taxon>
    </lineage>
</organism>
<dbReference type="InterPro" id="IPR016152">
    <property type="entry name" value="PTrfase/Anion_transptr"/>
</dbReference>
<protein>
    <submittedName>
        <fullName evidence="8">Transcriptional antiterminator, BglG family</fullName>
    </submittedName>
</protein>
<evidence type="ECO:0000313" key="9">
    <source>
        <dbReference type="Proteomes" id="UP000186156"/>
    </source>
</evidence>
<dbReference type="PANTHER" id="PTHR30185:SF18">
    <property type="entry name" value="TRANSCRIPTIONAL REGULATOR MTLR"/>
    <property type="match status" value="1"/>
</dbReference>
<dbReference type="PROSITE" id="PS51099">
    <property type="entry name" value="PTS_EIIB_TYPE_2"/>
    <property type="match status" value="1"/>
</dbReference>
<dbReference type="Gene3D" id="3.40.930.10">
    <property type="entry name" value="Mannitol-specific EII, Chain A"/>
    <property type="match status" value="1"/>
</dbReference>
<dbReference type="RefSeq" id="WP_076349097.1">
    <property type="nucleotide sequence ID" value="NZ_FTOO01000015.1"/>
</dbReference>
<keyword evidence="9" id="KW-1185">Reference proteome</keyword>
<keyword evidence="3" id="KW-0805">Transcription regulation</keyword>
<name>A0A1N7PP22_9BACL</name>
<dbReference type="InterPro" id="IPR011608">
    <property type="entry name" value="PRD"/>
</dbReference>
<dbReference type="PANTHER" id="PTHR30185">
    <property type="entry name" value="CRYPTIC BETA-GLUCOSIDE BGL OPERON ANTITERMINATOR"/>
    <property type="match status" value="1"/>
</dbReference>
<dbReference type="Gene3D" id="1.10.1790.10">
    <property type="entry name" value="PRD domain"/>
    <property type="match status" value="1"/>
</dbReference>
<keyword evidence="2" id="KW-0677">Repeat</keyword>